<dbReference type="Proteomes" id="UP001206925">
    <property type="component" value="Unassembled WGS sequence"/>
</dbReference>
<proteinExistence type="predicted"/>
<dbReference type="SUPFAM" id="SSF48576">
    <property type="entry name" value="Terpenoid synthases"/>
    <property type="match status" value="1"/>
</dbReference>
<dbReference type="InterPro" id="IPR036965">
    <property type="entry name" value="Terpene_synth_N_sf"/>
</dbReference>
<feature type="non-terminal residue" evidence="4">
    <location>
        <position position="1"/>
    </location>
</feature>
<dbReference type="AlphaFoldDB" id="A0AAD5D5G8"/>
<comment type="caution">
    <text evidence="4">The sequence shown here is derived from an EMBL/GenBank/DDBJ whole genome shotgun (WGS) entry which is preliminary data.</text>
</comment>
<evidence type="ECO:0000313" key="4">
    <source>
        <dbReference type="EMBL" id="KAI7754606.1"/>
    </source>
</evidence>
<dbReference type="PANTHER" id="PTHR31225:SF187">
    <property type="entry name" value="LYASE"/>
    <property type="match status" value="1"/>
</dbReference>
<dbReference type="GO" id="GO:0010333">
    <property type="term" value="F:terpene synthase activity"/>
    <property type="evidence" value="ECO:0007669"/>
    <property type="project" value="InterPro"/>
</dbReference>
<sequence>DIKDVIDENGNVKEHFYKDVIGMLSLYEVSYHSVEDESILDDARISTEKYLNDVIENVTDETMLSLIRHALNFPLHSTLPRVETMWFLQLYERRSDMNPEVLELAKLDFNMVQAVYQEDLKYASSWDVNAVKQLPHYMQICFLALYNTINEMSYNVLTKEGAFILPYFQKAWQDLTNSYITEARWFDSGYTPTLDEFLNNAYMSIGIVPIIKHTYLLTSTHVSEDALNRIGIAENMIRNACLIVRLTNDMGTSSDELERGDVPKSLQCYMHETGASEVEARRYIKKLIVDTWKKLNKERLAIASEFSHEFLDCVVNLARMGHFMYTDGDKHGKPDMFKPYALSLFINPI</sequence>
<accession>A0AAD5D5G8</accession>
<name>A0AAD5D5G8_AMBAR</name>
<dbReference type="InterPro" id="IPR008949">
    <property type="entry name" value="Isoprenoid_synthase_dom_sf"/>
</dbReference>
<gene>
    <name evidence="4" type="ORF">M8C21_018195</name>
</gene>
<dbReference type="GO" id="GO:0000287">
    <property type="term" value="F:magnesium ion binding"/>
    <property type="evidence" value="ECO:0007669"/>
    <property type="project" value="InterPro"/>
</dbReference>
<evidence type="ECO:0000313" key="5">
    <source>
        <dbReference type="Proteomes" id="UP001206925"/>
    </source>
</evidence>
<dbReference type="Gene3D" id="1.50.10.130">
    <property type="entry name" value="Terpene synthase, N-terminal domain"/>
    <property type="match status" value="1"/>
</dbReference>
<feature type="domain" description="Terpene synthase metal-binding" evidence="3">
    <location>
        <begin position="125"/>
        <end position="294"/>
    </location>
</feature>
<dbReference type="PANTHER" id="PTHR31225">
    <property type="entry name" value="OS04G0344100 PROTEIN-RELATED"/>
    <property type="match status" value="1"/>
</dbReference>
<dbReference type="Pfam" id="PF03936">
    <property type="entry name" value="Terpene_synth_C"/>
    <property type="match status" value="1"/>
</dbReference>
<dbReference type="SUPFAM" id="SSF48239">
    <property type="entry name" value="Terpenoid cyclases/Protein prenyltransferases"/>
    <property type="match status" value="1"/>
</dbReference>
<keyword evidence="5" id="KW-1185">Reference proteome</keyword>
<dbReference type="Gene3D" id="1.10.600.10">
    <property type="entry name" value="Farnesyl Diphosphate Synthase"/>
    <property type="match status" value="2"/>
</dbReference>
<dbReference type="GO" id="GO:0016114">
    <property type="term" value="P:terpenoid biosynthetic process"/>
    <property type="evidence" value="ECO:0007669"/>
    <property type="project" value="InterPro"/>
</dbReference>
<organism evidence="4 5">
    <name type="scientific">Ambrosia artemisiifolia</name>
    <name type="common">Common ragweed</name>
    <dbReference type="NCBI Taxonomy" id="4212"/>
    <lineage>
        <taxon>Eukaryota</taxon>
        <taxon>Viridiplantae</taxon>
        <taxon>Streptophyta</taxon>
        <taxon>Embryophyta</taxon>
        <taxon>Tracheophyta</taxon>
        <taxon>Spermatophyta</taxon>
        <taxon>Magnoliopsida</taxon>
        <taxon>eudicotyledons</taxon>
        <taxon>Gunneridae</taxon>
        <taxon>Pentapetalae</taxon>
        <taxon>asterids</taxon>
        <taxon>campanulids</taxon>
        <taxon>Asterales</taxon>
        <taxon>Asteraceae</taxon>
        <taxon>Asteroideae</taxon>
        <taxon>Heliantheae alliance</taxon>
        <taxon>Heliantheae</taxon>
        <taxon>Ambrosia</taxon>
    </lineage>
</organism>
<keyword evidence="1" id="KW-0479">Metal-binding</keyword>
<evidence type="ECO:0000259" key="2">
    <source>
        <dbReference type="Pfam" id="PF01397"/>
    </source>
</evidence>
<dbReference type="InterPro" id="IPR001906">
    <property type="entry name" value="Terpene_synth_N"/>
</dbReference>
<evidence type="ECO:0000256" key="1">
    <source>
        <dbReference type="ARBA" id="ARBA00022723"/>
    </source>
</evidence>
<feature type="domain" description="Terpene synthase N-terminal" evidence="2">
    <location>
        <begin position="4"/>
        <end position="71"/>
    </location>
</feature>
<evidence type="ECO:0000259" key="3">
    <source>
        <dbReference type="Pfam" id="PF03936"/>
    </source>
</evidence>
<dbReference type="InterPro" id="IPR050148">
    <property type="entry name" value="Terpene_synthase-like"/>
</dbReference>
<dbReference type="InterPro" id="IPR008930">
    <property type="entry name" value="Terpenoid_cyclase/PrenylTrfase"/>
</dbReference>
<protein>
    <submittedName>
        <fullName evidence="4">Uncharacterized protein</fullName>
    </submittedName>
</protein>
<dbReference type="EMBL" id="JAMZMK010002997">
    <property type="protein sequence ID" value="KAI7754606.1"/>
    <property type="molecule type" value="Genomic_DNA"/>
</dbReference>
<dbReference type="Pfam" id="PF01397">
    <property type="entry name" value="Terpene_synth"/>
    <property type="match status" value="1"/>
</dbReference>
<dbReference type="InterPro" id="IPR005630">
    <property type="entry name" value="Terpene_synthase_metal-bd"/>
</dbReference>
<reference evidence="4" key="1">
    <citation type="submission" date="2022-06" db="EMBL/GenBank/DDBJ databases">
        <title>Uncovering the hologenomic basis of an extraordinary plant invasion.</title>
        <authorList>
            <person name="Bieker V.C."/>
            <person name="Martin M.D."/>
            <person name="Gilbert T."/>
            <person name="Hodgins K."/>
            <person name="Battlay P."/>
            <person name="Petersen B."/>
            <person name="Wilson J."/>
        </authorList>
    </citation>
    <scope>NUCLEOTIDE SEQUENCE</scope>
    <source>
        <strain evidence="4">AA19_3_7</strain>
        <tissue evidence="4">Leaf</tissue>
    </source>
</reference>